<keyword evidence="1" id="KW-0812">Transmembrane</keyword>
<name>A0A9D0YYI3_9FIRM</name>
<sequence>MNYKDFKIIKNGQTIQIKDINDKTVYWSGVYTNDEAEVYAIGQKIIDTAMTLLEENNGNLENAFWAIGELDENNQFTPYTKADKEKDCKRKKAIRKTYTKMAILRFTIDLLIYVLVLLCTIFMFSENLSTLITFESIVFFFSLLGMIMSLFKKDNYSLSEFLSKIFFLVWIIAMIGNKRYLQGPGEKIIVAGPARRYVLPLVLFCRPLSLLMSIALISELDNMLWLYIIVTLKNIVLFFYDIKTNKIVNTYQEIPVPLDDEI</sequence>
<keyword evidence="1" id="KW-0472">Membrane</keyword>
<reference evidence="2" key="1">
    <citation type="submission" date="2020-10" db="EMBL/GenBank/DDBJ databases">
        <authorList>
            <person name="Gilroy R."/>
        </authorList>
    </citation>
    <scope>NUCLEOTIDE SEQUENCE</scope>
    <source>
        <strain evidence="2">CHK165-10780</strain>
    </source>
</reference>
<comment type="caution">
    <text evidence="2">The sequence shown here is derived from an EMBL/GenBank/DDBJ whole genome shotgun (WGS) entry which is preliminary data.</text>
</comment>
<keyword evidence="1" id="KW-1133">Transmembrane helix</keyword>
<proteinExistence type="predicted"/>
<gene>
    <name evidence="2" type="ORF">IAC85_02485</name>
</gene>
<protein>
    <submittedName>
        <fullName evidence="2">Uncharacterized protein</fullName>
    </submittedName>
</protein>
<feature type="transmembrane region" description="Helical" evidence="1">
    <location>
        <begin position="102"/>
        <end position="125"/>
    </location>
</feature>
<accession>A0A9D0YYI3</accession>
<evidence type="ECO:0000256" key="1">
    <source>
        <dbReference type="SAM" id="Phobius"/>
    </source>
</evidence>
<feature type="transmembrane region" description="Helical" evidence="1">
    <location>
        <begin position="224"/>
        <end position="242"/>
    </location>
</feature>
<feature type="transmembrane region" description="Helical" evidence="1">
    <location>
        <begin position="131"/>
        <end position="151"/>
    </location>
</feature>
<reference evidence="2" key="2">
    <citation type="journal article" date="2021" name="PeerJ">
        <title>Extensive microbial diversity within the chicken gut microbiome revealed by metagenomics and culture.</title>
        <authorList>
            <person name="Gilroy R."/>
            <person name="Ravi A."/>
            <person name="Getino M."/>
            <person name="Pursley I."/>
            <person name="Horton D.L."/>
            <person name="Alikhan N.F."/>
            <person name="Baker D."/>
            <person name="Gharbi K."/>
            <person name="Hall N."/>
            <person name="Watson M."/>
            <person name="Adriaenssens E.M."/>
            <person name="Foster-Nyarko E."/>
            <person name="Jarju S."/>
            <person name="Secka A."/>
            <person name="Antonio M."/>
            <person name="Oren A."/>
            <person name="Chaudhuri R.R."/>
            <person name="La Ragione R."/>
            <person name="Hildebrand F."/>
            <person name="Pallen M.J."/>
        </authorList>
    </citation>
    <scope>NUCLEOTIDE SEQUENCE</scope>
    <source>
        <strain evidence="2">CHK165-10780</strain>
    </source>
</reference>
<dbReference type="EMBL" id="DVFU01000050">
    <property type="protein sequence ID" value="HIQ64586.1"/>
    <property type="molecule type" value="Genomic_DNA"/>
</dbReference>
<dbReference type="Proteomes" id="UP000886725">
    <property type="component" value="Unassembled WGS sequence"/>
</dbReference>
<dbReference type="AlphaFoldDB" id="A0A9D0YYI3"/>
<organism evidence="2 3">
    <name type="scientific">Candidatus Faecenecus gallistercoris</name>
    <dbReference type="NCBI Taxonomy" id="2840793"/>
    <lineage>
        <taxon>Bacteria</taxon>
        <taxon>Bacillati</taxon>
        <taxon>Bacillota</taxon>
        <taxon>Bacillota incertae sedis</taxon>
        <taxon>Candidatus Faecenecus</taxon>
    </lineage>
</organism>
<evidence type="ECO:0000313" key="3">
    <source>
        <dbReference type="Proteomes" id="UP000886725"/>
    </source>
</evidence>
<evidence type="ECO:0000313" key="2">
    <source>
        <dbReference type="EMBL" id="HIQ64586.1"/>
    </source>
</evidence>
<feature type="transmembrane region" description="Helical" evidence="1">
    <location>
        <begin position="158"/>
        <end position="177"/>
    </location>
</feature>